<dbReference type="Gene3D" id="3.30.420.10">
    <property type="entry name" value="Ribonuclease H-like superfamily/Ribonuclease H"/>
    <property type="match status" value="1"/>
</dbReference>
<proteinExistence type="predicted"/>
<dbReference type="GO" id="GO:0003676">
    <property type="term" value="F:nucleic acid binding"/>
    <property type="evidence" value="ECO:0007669"/>
    <property type="project" value="InterPro"/>
</dbReference>
<keyword evidence="1" id="KW-1185">Reference proteome</keyword>
<accession>A0A914D0S1</accession>
<organism evidence="1 2">
    <name type="scientific">Acrobeloides nanus</name>
    <dbReference type="NCBI Taxonomy" id="290746"/>
    <lineage>
        <taxon>Eukaryota</taxon>
        <taxon>Metazoa</taxon>
        <taxon>Ecdysozoa</taxon>
        <taxon>Nematoda</taxon>
        <taxon>Chromadorea</taxon>
        <taxon>Rhabditida</taxon>
        <taxon>Tylenchina</taxon>
        <taxon>Cephalobomorpha</taxon>
        <taxon>Cephaloboidea</taxon>
        <taxon>Cephalobidae</taxon>
        <taxon>Acrobeloides</taxon>
    </lineage>
</organism>
<name>A0A914D0S1_9BILA</name>
<dbReference type="PANTHER" id="PTHR46068:SF1">
    <property type="entry name" value="TRANSPOSASE IS30-LIKE HTH DOMAIN-CONTAINING PROTEIN"/>
    <property type="match status" value="1"/>
</dbReference>
<evidence type="ECO:0000313" key="2">
    <source>
        <dbReference type="WBParaSite" id="ACRNAN_scaffold16619.g31807.t1"/>
    </source>
</evidence>
<reference evidence="2" key="1">
    <citation type="submission" date="2022-11" db="UniProtKB">
        <authorList>
            <consortium name="WormBaseParasite"/>
        </authorList>
    </citation>
    <scope>IDENTIFICATION</scope>
</reference>
<dbReference type="AlphaFoldDB" id="A0A914D0S1"/>
<evidence type="ECO:0000313" key="1">
    <source>
        <dbReference type="Proteomes" id="UP000887540"/>
    </source>
</evidence>
<dbReference type="Proteomes" id="UP000887540">
    <property type="component" value="Unplaced"/>
</dbReference>
<protein>
    <submittedName>
        <fullName evidence="2">Transposase</fullName>
    </submittedName>
</protein>
<dbReference type="InterPro" id="IPR036397">
    <property type="entry name" value="RNaseH_sf"/>
</dbReference>
<dbReference type="PANTHER" id="PTHR46068">
    <property type="entry name" value="PROTEIN CBG27172"/>
    <property type="match status" value="1"/>
</dbReference>
<sequence>MRSYGDSMGEIAKNLRIPKTTVQKAISRGTVEDRLGRGRERTARTPENIRKIKAKIQRNSSRREWPPYSQNLNPLDYAIWGYLEAKACKKPHESIKSLKKAIKKAWNEMPDDMVKRVVDSWPGRLQVYRCRRRIY</sequence>
<dbReference type="WBParaSite" id="ACRNAN_scaffold16619.g31807.t1">
    <property type="protein sequence ID" value="ACRNAN_scaffold16619.g31807.t1"/>
    <property type="gene ID" value="ACRNAN_scaffold16619.g31807"/>
</dbReference>